<evidence type="ECO:0000256" key="2">
    <source>
        <dbReference type="SAM" id="MobiDB-lite"/>
    </source>
</evidence>
<protein>
    <submittedName>
        <fullName evidence="3">Uncharacterized protein</fullName>
    </submittedName>
</protein>
<reference evidence="3" key="2">
    <citation type="submission" date="2023-05" db="EMBL/GenBank/DDBJ databases">
        <authorList>
            <consortium name="Lawrence Berkeley National Laboratory"/>
            <person name="Steindorff A."/>
            <person name="Hensen N."/>
            <person name="Bonometti L."/>
            <person name="Westerberg I."/>
            <person name="Brannstrom I.O."/>
            <person name="Guillou S."/>
            <person name="Cros-Aarteil S."/>
            <person name="Calhoun S."/>
            <person name="Haridas S."/>
            <person name="Kuo A."/>
            <person name="Mondo S."/>
            <person name="Pangilinan J."/>
            <person name="Riley R."/>
            <person name="Labutti K."/>
            <person name="Andreopoulos B."/>
            <person name="Lipzen A."/>
            <person name="Chen C."/>
            <person name="Yanf M."/>
            <person name="Daum C."/>
            <person name="Ng V."/>
            <person name="Clum A."/>
            <person name="Ohm R."/>
            <person name="Martin F."/>
            <person name="Silar P."/>
            <person name="Natvig D."/>
            <person name="Lalanne C."/>
            <person name="Gautier V."/>
            <person name="Ament-Velasquez S.L."/>
            <person name="Kruys A."/>
            <person name="Hutchinson M.I."/>
            <person name="Powell A.J."/>
            <person name="Barry K."/>
            <person name="Miller A.N."/>
            <person name="Grigoriev I.V."/>
            <person name="Debuchy R."/>
            <person name="Gladieux P."/>
            <person name="Thoren M.H."/>
            <person name="Johannesson H."/>
        </authorList>
    </citation>
    <scope>NUCLEOTIDE SEQUENCE</scope>
    <source>
        <strain evidence="3">CBS 892.96</strain>
    </source>
</reference>
<sequence length="954" mass="106445">MDSEEEVKKLCNTLSGLLRGLALKIGHDASSQMHRDVMVFIHRNRGRVVEVFKELLNRRSADSTVDDARSPMIRAIPQVQEATSTFILDRFMQETPDIQPGSDVVGPAIPSVRSPSTASNTSESADIIMEETNSRGADNEESEVPGMQYYTDTVSNDPGYDWLLSRLERELALSIPSDMFQRRQRILSMIPYPRKMSRRVSSATCVVTFIAEWDPRAFLAEQEHVGERGLSVSFSRLITITTTGSSADGQALSCLDYMEQTWPKTGGCTVQLITKLLTDTLGDPVTYIPIPGLSISGHFEGDKTIVEASGVPEFVVEIGEQLAWLGSAIRSAPISQTDGPVYLCVPYHDNTAQPAPRFPQSQQVHCFIKYKFESDGGSLPGNLSGRCWYNMFNGAVIAKGFPIRRRQRSDTGIGLEMPLNMMAALTRTSYVNTFGSKTKVFIKGFSAMLIPTGKQDDILIWHLCQKRNPSERISYLDVSVDHIDVRVLELEGYRHVVGWCSEVKSHIGASTANLDISRSNLPYSPPSHRLDRFELSTGHLVNFTGVFAIGRRESPIHISRFPYDEMVKWISSKYFVFWDEADHRGWLVDGAGALLHLLRGSLSSETKGPTWDQGNFIVDSTVLSNSLDTTKSGSAFNILMNYQTRSLPLYANKPDIIEEIITEEGKPPRTVRTENKTYYHLQSRIEQLSNELEKLIERQIDVERRDGVDITPRLRRFLDGWEFKDIVAKESLVPRQCILPTIGKGWVDFVRGIRAVTIFGKGFGNLFEPGNGTTLSSSLSLCYQWNQVPKDRYYLAARVQDLRYIMADHGGDETTNPKKICTKLLWLMNGKAFGPCTCGRHPDKHTDAVQAFLPDTFLARIKKKPSFDLAPHTNGAVILGHNRNLRFEWGDTGHPNVTDKTAAVNEDNITTAVLTTVLREDSSTTSALSTITDQSSSAVASSSVPSLPARRQPR</sequence>
<feature type="coiled-coil region" evidence="1">
    <location>
        <begin position="678"/>
        <end position="705"/>
    </location>
</feature>
<proteinExistence type="predicted"/>
<keyword evidence="4" id="KW-1185">Reference proteome</keyword>
<dbReference type="Proteomes" id="UP001302321">
    <property type="component" value="Unassembled WGS sequence"/>
</dbReference>
<dbReference type="EMBL" id="MU866804">
    <property type="protein sequence ID" value="KAK4170730.1"/>
    <property type="molecule type" value="Genomic_DNA"/>
</dbReference>
<evidence type="ECO:0000313" key="4">
    <source>
        <dbReference type="Proteomes" id="UP001302321"/>
    </source>
</evidence>
<accession>A0AAN6VW31</accession>
<feature type="region of interest" description="Disordered" evidence="2">
    <location>
        <begin position="928"/>
        <end position="954"/>
    </location>
</feature>
<evidence type="ECO:0000313" key="3">
    <source>
        <dbReference type="EMBL" id="KAK4170730.1"/>
    </source>
</evidence>
<comment type="caution">
    <text evidence="3">The sequence shown here is derived from an EMBL/GenBank/DDBJ whole genome shotgun (WGS) entry which is preliminary data.</text>
</comment>
<feature type="compositionally biased region" description="Low complexity" evidence="2">
    <location>
        <begin position="935"/>
        <end position="954"/>
    </location>
</feature>
<gene>
    <name evidence="3" type="ORF">QBC36DRAFT_316440</name>
</gene>
<keyword evidence="1" id="KW-0175">Coiled coil</keyword>
<evidence type="ECO:0000256" key="1">
    <source>
        <dbReference type="SAM" id="Coils"/>
    </source>
</evidence>
<reference evidence="3" key="1">
    <citation type="journal article" date="2023" name="Mol. Phylogenet. Evol.">
        <title>Genome-scale phylogeny and comparative genomics of the fungal order Sordariales.</title>
        <authorList>
            <person name="Hensen N."/>
            <person name="Bonometti L."/>
            <person name="Westerberg I."/>
            <person name="Brannstrom I.O."/>
            <person name="Guillou S."/>
            <person name="Cros-Aarteil S."/>
            <person name="Calhoun S."/>
            <person name="Haridas S."/>
            <person name="Kuo A."/>
            <person name="Mondo S."/>
            <person name="Pangilinan J."/>
            <person name="Riley R."/>
            <person name="LaButti K."/>
            <person name="Andreopoulos B."/>
            <person name="Lipzen A."/>
            <person name="Chen C."/>
            <person name="Yan M."/>
            <person name="Daum C."/>
            <person name="Ng V."/>
            <person name="Clum A."/>
            <person name="Steindorff A."/>
            <person name="Ohm R.A."/>
            <person name="Martin F."/>
            <person name="Silar P."/>
            <person name="Natvig D.O."/>
            <person name="Lalanne C."/>
            <person name="Gautier V."/>
            <person name="Ament-Velasquez S.L."/>
            <person name="Kruys A."/>
            <person name="Hutchinson M.I."/>
            <person name="Powell A.J."/>
            <person name="Barry K."/>
            <person name="Miller A.N."/>
            <person name="Grigoriev I.V."/>
            <person name="Debuchy R."/>
            <person name="Gladieux P."/>
            <person name="Hiltunen Thoren M."/>
            <person name="Johannesson H."/>
        </authorList>
    </citation>
    <scope>NUCLEOTIDE SEQUENCE</scope>
    <source>
        <strain evidence="3">CBS 892.96</strain>
    </source>
</reference>
<organism evidence="3 4">
    <name type="scientific">Triangularia setosa</name>
    <dbReference type="NCBI Taxonomy" id="2587417"/>
    <lineage>
        <taxon>Eukaryota</taxon>
        <taxon>Fungi</taxon>
        <taxon>Dikarya</taxon>
        <taxon>Ascomycota</taxon>
        <taxon>Pezizomycotina</taxon>
        <taxon>Sordariomycetes</taxon>
        <taxon>Sordariomycetidae</taxon>
        <taxon>Sordariales</taxon>
        <taxon>Podosporaceae</taxon>
        <taxon>Triangularia</taxon>
    </lineage>
</organism>
<dbReference type="AlphaFoldDB" id="A0AAN6VW31"/>
<name>A0AAN6VW31_9PEZI</name>